<evidence type="ECO:0000313" key="2">
    <source>
        <dbReference type="Proteomes" id="UP000663860"/>
    </source>
</evidence>
<reference evidence="1" key="1">
    <citation type="submission" date="2021-02" db="EMBL/GenBank/DDBJ databases">
        <authorList>
            <person name="Nowell W R."/>
        </authorList>
    </citation>
    <scope>NUCLEOTIDE SEQUENCE</scope>
</reference>
<dbReference type="AlphaFoldDB" id="A0A815ERU5"/>
<dbReference type="EMBL" id="CAJNOE010000706">
    <property type="protein sequence ID" value="CAF1315228.1"/>
    <property type="molecule type" value="Genomic_DNA"/>
</dbReference>
<evidence type="ECO:0000313" key="1">
    <source>
        <dbReference type="EMBL" id="CAF1315228.1"/>
    </source>
</evidence>
<dbReference type="Proteomes" id="UP000663860">
    <property type="component" value="Unassembled WGS sequence"/>
</dbReference>
<gene>
    <name evidence="1" type="ORF">IZO911_LOCUS34836</name>
</gene>
<proteinExistence type="predicted"/>
<protein>
    <submittedName>
        <fullName evidence="1">Uncharacterized protein</fullName>
    </submittedName>
</protein>
<organism evidence="1 2">
    <name type="scientific">Adineta steineri</name>
    <dbReference type="NCBI Taxonomy" id="433720"/>
    <lineage>
        <taxon>Eukaryota</taxon>
        <taxon>Metazoa</taxon>
        <taxon>Spiralia</taxon>
        <taxon>Gnathifera</taxon>
        <taxon>Rotifera</taxon>
        <taxon>Eurotatoria</taxon>
        <taxon>Bdelloidea</taxon>
        <taxon>Adinetida</taxon>
        <taxon>Adinetidae</taxon>
        <taxon>Adineta</taxon>
    </lineage>
</organism>
<comment type="caution">
    <text evidence="1">The sequence shown here is derived from an EMBL/GenBank/DDBJ whole genome shotgun (WGS) entry which is preliminary data.</text>
</comment>
<accession>A0A815ERU5</accession>
<name>A0A815ERU5_9BILA</name>
<sequence length="398" mass="44710">MTTTNNNTPAHASHAYLFKNGYGMIVKTFEFPSNNKTNGQCIELMDPPSNPTHGTFWIQSLSNKTSITSVRTKKTRKIVDKECFSVEDLVEANIGENVEIVISEDARQTKEWIMGKIKSVKRLQQSSDDEDANGALQVIILLILIPLNNAETSLDTLKTNIIVTIKIFKYDIQSTNNDLLTILSDFEQRINIQDIKNLLLTLQSGLQQTFTDDQLINMNNSVPATLTNLDNIQNVTIPISELLREIIPDLTDAVTALDNLLSALPDDLTQIGTSLQTLSENTQTRLNIYNDLIQKYLVNSVQSQSTEFNNTMMSIQDVIKNQDNIMLNTNLLDIQSYFNEFMTSIGLQLLRMTTTIKDARDGFVTPLTPLLLKLSQQPSICTDCVIYNVVTQRDCDTC</sequence>